<evidence type="ECO:0000313" key="1">
    <source>
        <dbReference type="EMBL" id="WOZ79922.1"/>
    </source>
</evidence>
<proteinExistence type="predicted"/>
<dbReference type="InterPro" id="IPR009385">
    <property type="entry name" value="Plasmid_inh_PsiB"/>
</dbReference>
<dbReference type="NCBIfam" id="NF010255">
    <property type="entry name" value="PRK13701.1"/>
    <property type="match status" value="1"/>
</dbReference>
<name>A0ABZ0MY18_9ENTR</name>
<organism evidence="1 2">
    <name type="scientific">Kosakonia sacchari</name>
    <dbReference type="NCBI Taxonomy" id="1158459"/>
    <lineage>
        <taxon>Bacteria</taxon>
        <taxon>Pseudomonadati</taxon>
        <taxon>Pseudomonadota</taxon>
        <taxon>Gammaproteobacteria</taxon>
        <taxon>Enterobacterales</taxon>
        <taxon>Enterobacteriaceae</taxon>
        <taxon>Kosakonia</taxon>
    </lineage>
</organism>
<accession>A0ABZ0MY18</accession>
<geneLocation type="plasmid" evidence="1 2">
    <name>pKS2022</name>
</geneLocation>
<dbReference type="RefSeq" id="WP_305737747.1">
    <property type="nucleotide sequence ID" value="NZ_CP137745.1"/>
</dbReference>
<dbReference type="EMBL" id="CP137745">
    <property type="protein sequence ID" value="WOZ79922.1"/>
    <property type="molecule type" value="Genomic_DNA"/>
</dbReference>
<dbReference type="Gene3D" id="3.40.50.11880">
    <property type="entry name" value="Plasmid SOS inhibition protein"/>
    <property type="match status" value="1"/>
</dbReference>
<sequence length="143" mass="15745">MKKYTLDVLNGMFPADLESVRESGDEERRLLSDAVTGLVALPAGWRVNAEYRGEFGGQFPVQLRYAPDGDSNWFLCLCSPGEMLPSWTLFLLARDARLIRILHQSATLCPDVIGGLLAQVAGMHRFNCSSVTISELLNAEVVS</sequence>
<protein>
    <submittedName>
        <fullName evidence="1">Conjugation system SOS inhibitor PsiB</fullName>
    </submittedName>
</protein>
<dbReference type="Pfam" id="PF06290">
    <property type="entry name" value="PsiB"/>
    <property type="match status" value="1"/>
</dbReference>
<dbReference type="InterPro" id="IPR038131">
    <property type="entry name" value="PsiB-like_sf"/>
</dbReference>
<dbReference type="Proteomes" id="UP001302368">
    <property type="component" value="Plasmid pKS2022"/>
</dbReference>
<gene>
    <name evidence="1" type="primary">psiB</name>
    <name evidence="1" type="ORF">Q8Y70_24050</name>
</gene>
<reference evidence="1 2" key="1">
    <citation type="submission" date="2023-10" db="EMBL/GenBank/DDBJ databases">
        <title>Genome sequencing of the isolated polysaccharide-producing bacterium Kosakonia sacchari KS2022.</title>
        <authorList>
            <person name="Yi X."/>
        </authorList>
    </citation>
    <scope>NUCLEOTIDE SEQUENCE [LARGE SCALE GENOMIC DNA]</scope>
    <source>
        <strain evidence="1 2">KS2022</strain>
        <plasmid evidence="1 2">pKS2022</plasmid>
    </source>
</reference>
<evidence type="ECO:0000313" key="2">
    <source>
        <dbReference type="Proteomes" id="UP001302368"/>
    </source>
</evidence>
<keyword evidence="2" id="KW-1185">Reference proteome</keyword>
<keyword evidence="1" id="KW-0614">Plasmid</keyword>